<keyword evidence="3" id="KW-1185">Reference proteome</keyword>
<dbReference type="MGI" id="MGI:1919286">
    <property type="gene designation" value="Eny2"/>
</dbReference>
<evidence type="ECO:0007829" key="5">
    <source>
        <dbReference type="ProteomicsDB" id="A0A2I3BQ37"/>
    </source>
</evidence>
<dbReference type="AlphaFoldDB" id="A0A2I3BQ37"/>
<dbReference type="GeneTree" id="ENSGT00390000011748"/>
<reference evidence="1 3" key="1">
    <citation type="journal article" date="2009" name="PLoS Biol.">
        <title>Lineage-specific biology revealed by a finished genome assembly of the mouse.</title>
        <authorList>
            <consortium name="Mouse Genome Sequencing Consortium"/>
            <person name="Church D.M."/>
            <person name="Goodstadt L."/>
            <person name="Hillier L.W."/>
            <person name="Zody M.C."/>
            <person name="Goldstein S."/>
            <person name="She X."/>
            <person name="Bult C.J."/>
            <person name="Agarwala R."/>
            <person name="Cherry J.L."/>
            <person name="DiCuccio M."/>
            <person name="Hlavina W."/>
            <person name="Kapustin Y."/>
            <person name="Meric P."/>
            <person name="Maglott D."/>
            <person name="Birtle Z."/>
            <person name="Marques A.C."/>
            <person name="Graves T."/>
            <person name="Zhou S."/>
            <person name="Teague B."/>
            <person name="Potamousis K."/>
            <person name="Churas C."/>
            <person name="Place M."/>
            <person name="Herschleb J."/>
            <person name="Runnheim R."/>
            <person name="Forrest D."/>
            <person name="Amos-Landgraf J."/>
            <person name="Schwartz D.C."/>
            <person name="Cheng Z."/>
            <person name="Lindblad-Toh K."/>
            <person name="Eichler E.E."/>
            <person name="Ponting C.P."/>
        </authorList>
    </citation>
    <scope>NUCLEOTIDE SEQUENCE [LARGE SCALE GENOMIC DNA]</scope>
    <source>
        <strain evidence="1 3">C57BL/6J</strain>
    </source>
</reference>
<organism evidence="1 3">
    <name type="scientific">Mus musculus</name>
    <name type="common">Mouse</name>
    <dbReference type="NCBI Taxonomy" id="10090"/>
    <lineage>
        <taxon>Eukaryota</taxon>
        <taxon>Metazoa</taxon>
        <taxon>Chordata</taxon>
        <taxon>Craniata</taxon>
        <taxon>Vertebrata</taxon>
        <taxon>Euteleostomi</taxon>
        <taxon>Mammalia</taxon>
        <taxon>Eutheria</taxon>
        <taxon>Euarchontoglires</taxon>
        <taxon>Glires</taxon>
        <taxon>Rodentia</taxon>
        <taxon>Myomorpha</taxon>
        <taxon>Muroidea</taxon>
        <taxon>Muridae</taxon>
        <taxon>Murinae</taxon>
        <taxon>Mus</taxon>
        <taxon>Mus</taxon>
    </lineage>
</organism>
<dbReference type="AGR" id="MGI:1919286"/>
<protein>
    <submittedName>
        <fullName evidence="1">ENY2 transcription and export complex 2 subunit</fullName>
    </submittedName>
</protein>
<dbReference type="Ensembl" id="ENSMUST00000226355.2">
    <property type="protein sequence ID" value="ENSMUSP00000154030.2"/>
    <property type="gene ID" value="ENSMUSG00000022338.9"/>
</dbReference>
<dbReference type="Gene3D" id="1.10.246.140">
    <property type="match status" value="1"/>
</dbReference>
<evidence type="ECO:0000313" key="1">
    <source>
        <dbReference type="Ensembl" id="ENSMUSP00000154030.2"/>
    </source>
</evidence>
<gene>
    <name evidence="1 2" type="primary">Eny2</name>
</gene>
<dbReference type="Antibodypedia" id="7042">
    <property type="antibodies" value="110 antibodies from 18 providers"/>
</dbReference>
<proteinExistence type="evidence at protein level"/>
<name>A0A2I3BQ37_MOUSE</name>
<accession>A0A2I3BQ37</accession>
<dbReference type="ExpressionAtlas" id="A0A2I3BQ37">
    <property type="expression patterns" value="baseline and differential"/>
</dbReference>
<evidence type="ECO:0000313" key="2">
    <source>
        <dbReference type="MGI" id="MGI:1919286"/>
    </source>
</evidence>
<dbReference type="SMR" id="A0A2I3BQ37"/>
<evidence type="ECO:0000313" key="3">
    <source>
        <dbReference type="Proteomes" id="UP000000589"/>
    </source>
</evidence>
<keyword evidence="4 5" id="KW-1267">Proteomics identification</keyword>
<sequence>MVVSKMNKDAQMRAAINQKLIETGERERPYPQVAEISSSKFTFHQLRVPISAKSLT</sequence>
<reference evidence="1 3" key="2">
    <citation type="journal article" date="2011" name="PLoS Biol.">
        <title>Modernizing reference genome assemblies.</title>
        <authorList>
            <person name="Church D.M."/>
            <person name="Schneider V.A."/>
            <person name="Graves T."/>
            <person name="Auger K."/>
            <person name="Cunningham F."/>
            <person name="Bouk N."/>
            <person name="Chen H.C."/>
            <person name="Agarwala R."/>
            <person name="McLaren W.M."/>
            <person name="Ritchie G.R."/>
            <person name="Albracht D."/>
            <person name="Kremitzki M."/>
            <person name="Rock S."/>
            <person name="Kotkiewicz H."/>
            <person name="Kremitzki C."/>
            <person name="Wollam A."/>
            <person name="Trani L."/>
            <person name="Fulton L."/>
            <person name="Fulton R."/>
            <person name="Matthews L."/>
            <person name="Whitehead S."/>
            <person name="Chow W."/>
            <person name="Torrance J."/>
            <person name="Dunn M."/>
            <person name="Harden G."/>
            <person name="Threadgold G."/>
            <person name="Wood J."/>
            <person name="Collins J."/>
            <person name="Heath P."/>
            <person name="Griffiths G."/>
            <person name="Pelan S."/>
            <person name="Grafham D."/>
            <person name="Eichler E.E."/>
            <person name="Weinstock G."/>
            <person name="Mardis E.R."/>
            <person name="Wilson R.K."/>
            <person name="Howe K."/>
            <person name="Flicek P."/>
            <person name="Hubbard T."/>
        </authorList>
    </citation>
    <scope>NUCLEOTIDE SEQUENCE [LARGE SCALE GENOMIC DNA]</scope>
    <source>
        <strain evidence="1 3">C57BL/6J</strain>
    </source>
</reference>
<dbReference type="Proteomes" id="UP000000589">
    <property type="component" value="Chromosome 15"/>
</dbReference>
<reference evidence="1" key="3">
    <citation type="submission" date="2025-08" db="UniProtKB">
        <authorList>
            <consortium name="Ensembl"/>
        </authorList>
    </citation>
    <scope>IDENTIFICATION</scope>
    <source>
        <strain evidence="1">C57BL/6J</strain>
    </source>
</reference>
<dbReference type="ProteomicsDB" id="311927"/>
<dbReference type="Bgee" id="ENSMUSG00000022338">
    <property type="expression patterns" value="Expressed in yolk sac and 260 other cell types or tissues"/>
</dbReference>
<dbReference type="VEuPathDB" id="HostDB:ENSMUSG00000022338"/>
<evidence type="ECO:0007829" key="4">
    <source>
        <dbReference type="PeptideAtlas" id="A0A2I3BQ37"/>
    </source>
</evidence>
<reference evidence="1" key="4">
    <citation type="submission" date="2025-09" db="UniProtKB">
        <authorList>
            <consortium name="Ensembl"/>
        </authorList>
    </citation>
    <scope>IDENTIFICATION</scope>
    <source>
        <strain evidence="1">C57BL/6J</strain>
    </source>
</reference>
<dbReference type="InterPro" id="IPR038212">
    <property type="entry name" value="TF_EnY2_sf"/>
</dbReference>